<feature type="domain" description="HTH lysR-type" evidence="5">
    <location>
        <begin position="1"/>
        <end position="58"/>
    </location>
</feature>
<evidence type="ECO:0000256" key="2">
    <source>
        <dbReference type="ARBA" id="ARBA00023015"/>
    </source>
</evidence>
<dbReference type="InterPro" id="IPR036388">
    <property type="entry name" value="WH-like_DNA-bd_sf"/>
</dbReference>
<organism evidence="6 7">
    <name type="scientific">Brevibacterium senegalense</name>
    <dbReference type="NCBI Taxonomy" id="1033736"/>
    <lineage>
        <taxon>Bacteria</taxon>
        <taxon>Bacillati</taxon>
        <taxon>Actinomycetota</taxon>
        <taxon>Actinomycetes</taxon>
        <taxon>Micrococcales</taxon>
        <taxon>Brevibacteriaceae</taxon>
        <taxon>Brevibacterium</taxon>
    </lineage>
</organism>
<dbReference type="InterPro" id="IPR000847">
    <property type="entry name" value="LysR_HTH_N"/>
</dbReference>
<evidence type="ECO:0000256" key="4">
    <source>
        <dbReference type="ARBA" id="ARBA00023163"/>
    </source>
</evidence>
<keyword evidence="2" id="KW-0805">Transcription regulation</keyword>
<dbReference type="Pfam" id="PF00126">
    <property type="entry name" value="HTH_1"/>
    <property type="match status" value="1"/>
</dbReference>
<dbReference type="GO" id="GO:0000976">
    <property type="term" value="F:transcription cis-regulatory region binding"/>
    <property type="evidence" value="ECO:0007669"/>
    <property type="project" value="TreeGrafter"/>
</dbReference>
<evidence type="ECO:0000313" key="6">
    <source>
        <dbReference type="EMBL" id="HJG80447.1"/>
    </source>
</evidence>
<evidence type="ECO:0000256" key="1">
    <source>
        <dbReference type="ARBA" id="ARBA00009437"/>
    </source>
</evidence>
<dbReference type="PROSITE" id="PS50931">
    <property type="entry name" value="HTH_LYSR"/>
    <property type="match status" value="1"/>
</dbReference>
<evidence type="ECO:0000256" key="3">
    <source>
        <dbReference type="ARBA" id="ARBA00023125"/>
    </source>
</evidence>
<dbReference type="Gene3D" id="1.10.10.10">
    <property type="entry name" value="Winged helix-like DNA-binding domain superfamily/Winged helix DNA-binding domain"/>
    <property type="match status" value="1"/>
</dbReference>
<dbReference type="PANTHER" id="PTHR30126:SF40">
    <property type="entry name" value="HTH-TYPE TRANSCRIPTIONAL REGULATOR GLTR"/>
    <property type="match status" value="1"/>
</dbReference>
<sequence>MIDRRLTVLRMLAEKGTVTATAQALSYTPSAVSHQLKTLSEDVGVALVEQRGRTLRFTAAG</sequence>
<dbReference type="AlphaFoldDB" id="A0A921MES9"/>
<reference evidence="6" key="1">
    <citation type="journal article" date="2021" name="PeerJ">
        <title>Extensive microbial diversity within the chicken gut microbiome revealed by metagenomics and culture.</title>
        <authorList>
            <person name="Gilroy R."/>
            <person name="Ravi A."/>
            <person name="Getino M."/>
            <person name="Pursley I."/>
            <person name="Horton D.L."/>
            <person name="Alikhan N.F."/>
            <person name="Baker D."/>
            <person name="Gharbi K."/>
            <person name="Hall N."/>
            <person name="Watson M."/>
            <person name="Adriaenssens E.M."/>
            <person name="Foster-Nyarko E."/>
            <person name="Jarju S."/>
            <person name="Secka A."/>
            <person name="Antonio M."/>
            <person name="Oren A."/>
            <person name="Chaudhuri R.R."/>
            <person name="La Ragione R."/>
            <person name="Hildebrand F."/>
            <person name="Pallen M.J."/>
        </authorList>
    </citation>
    <scope>NUCLEOTIDE SEQUENCE</scope>
    <source>
        <strain evidence="6">ChiGjej5B5-7349</strain>
    </source>
</reference>
<name>A0A921MES9_9MICO</name>
<protein>
    <submittedName>
        <fullName evidence="6">LysR family transcriptional regulator</fullName>
    </submittedName>
</protein>
<comment type="caution">
    <text evidence="6">The sequence shown here is derived from an EMBL/GenBank/DDBJ whole genome shotgun (WGS) entry which is preliminary data.</text>
</comment>
<dbReference type="InterPro" id="IPR036390">
    <property type="entry name" value="WH_DNA-bd_sf"/>
</dbReference>
<evidence type="ECO:0000259" key="5">
    <source>
        <dbReference type="PROSITE" id="PS50931"/>
    </source>
</evidence>
<dbReference type="Proteomes" id="UP000784435">
    <property type="component" value="Unassembled WGS sequence"/>
</dbReference>
<feature type="non-terminal residue" evidence="6">
    <location>
        <position position="61"/>
    </location>
</feature>
<dbReference type="SUPFAM" id="SSF46785">
    <property type="entry name" value="Winged helix' DNA-binding domain"/>
    <property type="match status" value="1"/>
</dbReference>
<proteinExistence type="inferred from homology"/>
<keyword evidence="3" id="KW-0238">DNA-binding</keyword>
<keyword evidence="4" id="KW-0804">Transcription</keyword>
<comment type="similarity">
    <text evidence="1">Belongs to the LysR transcriptional regulatory family.</text>
</comment>
<dbReference type="EMBL" id="DYUK01000183">
    <property type="protein sequence ID" value="HJG80447.1"/>
    <property type="molecule type" value="Genomic_DNA"/>
</dbReference>
<evidence type="ECO:0000313" key="7">
    <source>
        <dbReference type="Proteomes" id="UP000784435"/>
    </source>
</evidence>
<reference evidence="6" key="2">
    <citation type="submission" date="2021-09" db="EMBL/GenBank/DDBJ databases">
        <authorList>
            <person name="Gilroy R."/>
        </authorList>
    </citation>
    <scope>NUCLEOTIDE SEQUENCE</scope>
    <source>
        <strain evidence="6">ChiGjej5B5-7349</strain>
    </source>
</reference>
<dbReference type="GO" id="GO:0003700">
    <property type="term" value="F:DNA-binding transcription factor activity"/>
    <property type="evidence" value="ECO:0007669"/>
    <property type="project" value="InterPro"/>
</dbReference>
<gene>
    <name evidence="6" type="ORF">K8V08_08550</name>
</gene>
<dbReference type="PANTHER" id="PTHR30126">
    <property type="entry name" value="HTH-TYPE TRANSCRIPTIONAL REGULATOR"/>
    <property type="match status" value="1"/>
</dbReference>
<accession>A0A921MES9</accession>